<reference evidence="1" key="1">
    <citation type="journal article" date="2023" name="Science">
        <title>Genome structures resolve the early diversification of teleost fishes.</title>
        <authorList>
            <person name="Parey E."/>
            <person name="Louis A."/>
            <person name="Montfort J."/>
            <person name="Bouchez O."/>
            <person name="Roques C."/>
            <person name="Iampietro C."/>
            <person name="Lluch J."/>
            <person name="Castinel A."/>
            <person name="Donnadieu C."/>
            <person name="Desvignes T."/>
            <person name="Floi Bucao C."/>
            <person name="Jouanno E."/>
            <person name="Wen M."/>
            <person name="Mejri S."/>
            <person name="Dirks R."/>
            <person name="Jansen H."/>
            <person name="Henkel C."/>
            <person name="Chen W.J."/>
            <person name="Zahm M."/>
            <person name="Cabau C."/>
            <person name="Klopp C."/>
            <person name="Thompson A.W."/>
            <person name="Robinson-Rechavi M."/>
            <person name="Braasch I."/>
            <person name="Lecointre G."/>
            <person name="Bobe J."/>
            <person name="Postlethwait J.H."/>
            <person name="Berthelot C."/>
            <person name="Roest Crollius H."/>
            <person name="Guiguen Y."/>
        </authorList>
    </citation>
    <scope>NUCLEOTIDE SEQUENCE</scope>
    <source>
        <strain evidence="1">NC1722</strain>
    </source>
</reference>
<accession>A0AAD7RGG2</accession>
<evidence type="ECO:0000313" key="2">
    <source>
        <dbReference type="Proteomes" id="UP001221898"/>
    </source>
</evidence>
<protein>
    <submittedName>
        <fullName evidence="1">Uncharacterized protein</fullName>
    </submittedName>
</protein>
<keyword evidence="2" id="KW-1185">Reference proteome</keyword>
<name>A0AAD7RGG2_9TELE</name>
<gene>
    <name evidence="1" type="ORF">AAFF_G00215980</name>
</gene>
<proteinExistence type="predicted"/>
<comment type="caution">
    <text evidence="1">The sequence shown here is derived from an EMBL/GenBank/DDBJ whole genome shotgun (WGS) entry which is preliminary data.</text>
</comment>
<dbReference type="EMBL" id="JAINUG010000288">
    <property type="protein sequence ID" value="KAJ8383627.1"/>
    <property type="molecule type" value="Genomic_DNA"/>
</dbReference>
<sequence length="102" mass="11536">MISETMEEKVLKPMMLHAARWVPYVHRAAKIDAEGYPVILAHFEDMARLERRPKPSAAVAGRAKEVSSYLKDYDSVLFLCDVLDHLATLSKVFQKDSVTVCV</sequence>
<evidence type="ECO:0000313" key="1">
    <source>
        <dbReference type="EMBL" id="KAJ8383627.1"/>
    </source>
</evidence>
<dbReference type="Proteomes" id="UP001221898">
    <property type="component" value="Unassembled WGS sequence"/>
</dbReference>
<organism evidence="1 2">
    <name type="scientific">Aldrovandia affinis</name>
    <dbReference type="NCBI Taxonomy" id="143900"/>
    <lineage>
        <taxon>Eukaryota</taxon>
        <taxon>Metazoa</taxon>
        <taxon>Chordata</taxon>
        <taxon>Craniata</taxon>
        <taxon>Vertebrata</taxon>
        <taxon>Euteleostomi</taxon>
        <taxon>Actinopterygii</taxon>
        <taxon>Neopterygii</taxon>
        <taxon>Teleostei</taxon>
        <taxon>Notacanthiformes</taxon>
        <taxon>Halosauridae</taxon>
        <taxon>Aldrovandia</taxon>
    </lineage>
</organism>
<dbReference type="AlphaFoldDB" id="A0AAD7RGG2"/>